<keyword evidence="5" id="KW-0472">Membrane</keyword>
<dbReference type="Proteomes" id="UP001066276">
    <property type="component" value="Chromosome 3_1"/>
</dbReference>
<keyword evidence="6" id="KW-0564">Palmitate</keyword>
<feature type="compositionally biased region" description="Basic and acidic residues" evidence="8">
    <location>
        <begin position="192"/>
        <end position="201"/>
    </location>
</feature>
<evidence type="ECO:0000256" key="1">
    <source>
        <dbReference type="ARBA" id="ARBA00004193"/>
    </source>
</evidence>
<evidence type="ECO:0008006" key="11">
    <source>
        <dbReference type="Google" id="ProtNLM"/>
    </source>
</evidence>
<keyword evidence="7" id="KW-0449">Lipoprotein</keyword>
<evidence type="ECO:0000256" key="5">
    <source>
        <dbReference type="ARBA" id="ARBA00023136"/>
    </source>
</evidence>
<feature type="compositionally biased region" description="Basic and acidic residues" evidence="8">
    <location>
        <begin position="448"/>
        <end position="458"/>
    </location>
</feature>
<feature type="region of interest" description="Disordered" evidence="8">
    <location>
        <begin position="415"/>
        <end position="462"/>
    </location>
</feature>
<dbReference type="Pfam" id="PF15250">
    <property type="entry name" value="Raftlin"/>
    <property type="match status" value="1"/>
</dbReference>
<proteinExistence type="inferred from homology"/>
<name>A0AAV7UI63_PLEWA</name>
<protein>
    <recommendedName>
        <fullName evidence="11">Raftlin-2</fullName>
    </recommendedName>
</protein>
<comment type="caution">
    <text evidence="9">The sequence shown here is derived from an EMBL/GenBank/DDBJ whole genome shotgun (WGS) entry which is preliminary data.</text>
</comment>
<comment type="similarity">
    <text evidence="2">Belongs to the raftlin family.</text>
</comment>
<dbReference type="InterPro" id="IPR028169">
    <property type="entry name" value="Raftlin"/>
</dbReference>
<comment type="subcellular location">
    <subcellularLocation>
        <location evidence="1">Cell membrane</location>
        <topology evidence="1">Lipid-anchor</topology>
    </subcellularLocation>
</comment>
<evidence type="ECO:0000256" key="7">
    <source>
        <dbReference type="ARBA" id="ARBA00023288"/>
    </source>
</evidence>
<keyword evidence="3" id="KW-1003">Cell membrane</keyword>
<dbReference type="AlphaFoldDB" id="A0AAV7UI63"/>
<feature type="compositionally biased region" description="Basic and acidic residues" evidence="8">
    <location>
        <begin position="224"/>
        <end position="233"/>
    </location>
</feature>
<feature type="region of interest" description="Disordered" evidence="8">
    <location>
        <begin position="192"/>
        <end position="247"/>
    </location>
</feature>
<evidence type="ECO:0000313" key="10">
    <source>
        <dbReference type="Proteomes" id="UP001066276"/>
    </source>
</evidence>
<organism evidence="9 10">
    <name type="scientific">Pleurodeles waltl</name>
    <name type="common">Iberian ribbed newt</name>
    <dbReference type="NCBI Taxonomy" id="8319"/>
    <lineage>
        <taxon>Eukaryota</taxon>
        <taxon>Metazoa</taxon>
        <taxon>Chordata</taxon>
        <taxon>Craniata</taxon>
        <taxon>Vertebrata</taxon>
        <taxon>Euteleostomi</taxon>
        <taxon>Amphibia</taxon>
        <taxon>Batrachia</taxon>
        <taxon>Caudata</taxon>
        <taxon>Salamandroidea</taxon>
        <taxon>Salamandridae</taxon>
        <taxon>Pleurodelinae</taxon>
        <taxon>Pleurodeles</taxon>
    </lineage>
</organism>
<feature type="compositionally biased region" description="Basic and acidic residues" evidence="8">
    <location>
        <begin position="418"/>
        <end position="433"/>
    </location>
</feature>
<evidence type="ECO:0000256" key="8">
    <source>
        <dbReference type="SAM" id="MobiDB-lite"/>
    </source>
</evidence>
<gene>
    <name evidence="9" type="ORF">NDU88_004026</name>
</gene>
<evidence type="ECO:0000256" key="3">
    <source>
        <dbReference type="ARBA" id="ARBA00022475"/>
    </source>
</evidence>
<sequence>MGCGLRKLDDPDDSSPGKIFATLKRPQVETKTDCAYEYVLLDFTLEAIPNPEVIKINSLCDIPNKVEDYYMKGYVISTVHPVILSIGRRKHLPVSFLYRVVLSRLKSSQKNTQSQRLRRPRLSFEEWPFTCETLTIEFMKGLLEKVNEASKRGRKFVGFLTRPVSLFKPTNGTRYMDAEDVFEAKHKRKVEQMKDEGDENYKNWMEGTLSGQSSESGIEEESQEETRNFHEARPQSGRESSLSRSQKGEDTTLYAVFNIYDDDSAGWTYHEGSLSMKVTRKGTTVSNMEADWLDLTTSYYKQGWSLIDSLVPWEVHQGDHLSKSLDGLFIYEEEGCGSPGSNRKGNDAIVVEQWTVIEGCEVKTDYGPLLHTLADFGWLLTCVVPTPIIRHDSEGNLATKQVVFLQRPVMFNSTVQTAEKKPAKHTGGEEKSKASNRNVGSHTISSRTPERPSSDEVRMAPSRQCWAKEEPTQYGHFSGFSCNDSVLRELDDGQFEQEDGVTQVTCM</sequence>
<dbReference type="EMBL" id="JANPWB010000005">
    <property type="protein sequence ID" value="KAJ1187247.1"/>
    <property type="molecule type" value="Genomic_DNA"/>
</dbReference>
<dbReference type="PANTHER" id="PTHR17601:SF1">
    <property type="entry name" value="RAFTLIN-2"/>
    <property type="match status" value="1"/>
</dbReference>
<evidence type="ECO:0000313" key="9">
    <source>
        <dbReference type="EMBL" id="KAJ1187247.1"/>
    </source>
</evidence>
<feature type="compositionally biased region" description="Polar residues" evidence="8">
    <location>
        <begin position="435"/>
        <end position="447"/>
    </location>
</feature>
<keyword evidence="10" id="KW-1185">Reference proteome</keyword>
<evidence type="ECO:0000256" key="4">
    <source>
        <dbReference type="ARBA" id="ARBA00022707"/>
    </source>
</evidence>
<evidence type="ECO:0000256" key="6">
    <source>
        <dbReference type="ARBA" id="ARBA00023139"/>
    </source>
</evidence>
<dbReference type="GO" id="GO:0005886">
    <property type="term" value="C:plasma membrane"/>
    <property type="evidence" value="ECO:0007669"/>
    <property type="project" value="UniProtKB-SubCell"/>
</dbReference>
<evidence type="ECO:0000256" key="2">
    <source>
        <dbReference type="ARBA" id="ARBA00006390"/>
    </source>
</evidence>
<accession>A0AAV7UI63</accession>
<dbReference type="PANTHER" id="PTHR17601">
    <property type="entry name" value="RAFTLIN-RELATED"/>
    <property type="match status" value="1"/>
</dbReference>
<reference evidence="9" key="1">
    <citation type="journal article" date="2022" name="bioRxiv">
        <title>Sequencing and chromosome-scale assembly of the giantPleurodeles waltlgenome.</title>
        <authorList>
            <person name="Brown T."/>
            <person name="Elewa A."/>
            <person name="Iarovenko S."/>
            <person name="Subramanian E."/>
            <person name="Araus A.J."/>
            <person name="Petzold A."/>
            <person name="Susuki M."/>
            <person name="Suzuki K.-i.T."/>
            <person name="Hayashi T."/>
            <person name="Toyoda A."/>
            <person name="Oliveira C."/>
            <person name="Osipova E."/>
            <person name="Leigh N.D."/>
            <person name="Simon A."/>
            <person name="Yun M.H."/>
        </authorList>
    </citation>
    <scope>NUCLEOTIDE SEQUENCE</scope>
    <source>
        <strain evidence="9">20211129_DDA</strain>
        <tissue evidence="9">Liver</tissue>
    </source>
</reference>
<keyword evidence="4" id="KW-0519">Myristate</keyword>